<protein>
    <submittedName>
        <fullName evidence="2">Acid phosphatase</fullName>
    </submittedName>
</protein>
<organism evidence="1 2">
    <name type="scientific">Panagrolaimus sp. ES5</name>
    <dbReference type="NCBI Taxonomy" id="591445"/>
    <lineage>
        <taxon>Eukaryota</taxon>
        <taxon>Metazoa</taxon>
        <taxon>Ecdysozoa</taxon>
        <taxon>Nematoda</taxon>
        <taxon>Chromadorea</taxon>
        <taxon>Rhabditida</taxon>
        <taxon>Tylenchina</taxon>
        <taxon>Panagrolaimomorpha</taxon>
        <taxon>Panagrolaimoidea</taxon>
        <taxon>Panagrolaimidae</taxon>
        <taxon>Panagrolaimus</taxon>
    </lineage>
</organism>
<name>A0AC34FLR5_9BILA</name>
<evidence type="ECO:0000313" key="1">
    <source>
        <dbReference type="Proteomes" id="UP000887579"/>
    </source>
</evidence>
<reference evidence="2" key="1">
    <citation type="submission" date="2022-11" db="UniProtKB">
        <authorList>
            <consortium name="WormBaseParasite"/>
        </authorList>
    </citation>
    <scope>IDENTIFICATION</scope>
</reference>
<sequence length="536" mass="60575">MVAIILLGFLLLLPLASAYPLEADVEAAAEATWIKPAEKKLIFAQALWRHGARAPNQMYPTSLNSIEDFIQEEGELLEKGMEEHFLLGLRLRHRYIKQLSLVSPRFRSKEVSIRSTGYNRTIASALTNFVSFYFTGNVKGKDYPGSIFWPGYYTPVPVYAVQWKDEDLFNYLRCPRALDLNVLIPQTPEFAAFVAEYQPLLAYLNNYSGMTITNSSAYANLNVAYRVCDCILCEQAVGLPLSPWATNITQRCHEFLSDRYGQYLGIRSSSVFNGINIREEARRTFSGKLIWEIIDRFQAKLDNHFNPALNSWIKENAYFVYSAHDTSLMQLSSVLGFNTVNFETDLEPDTSDAVTMELWVGENDNSTVIKVLHFRRDILVPIDISKLIPGCENTIDGCSLEQFAAKSEQYRIIGNFNDHDTSLMQLSSVLGFNTVNFETDLEPDTSDAVTMELWVGENDNSTVIKVLHFRRDNLVPIDISKLIPGCENTTDGCSLEQFAAKSEQYRIIGTFNDFCASSIYNTPASKFLQSIDMNAS</sequence>
<dbReference type="Proteomes" id="UP000887579">
    <property type="component" value="Unplaced"/>
</dbReference>
<dbReference type="WBParaSite" id="ES5_v2.g18250.t1">
    <property type="protein sequence ID" value="ES5_v2.g18250.t1"/>
    <property type="gene ID" value="ES5_v2.g18250"/>
</dbReference>
<proteinExistence type="predicted"/>
<evidence type="ECO:0000313" key="2">
    <source>
        <dbReference type="WBParaSite" id="ES5_v2.g18250.t1"/>
    </source>
</evidence>
<accession>A0AC34FLR5</accession>